<dbReference type="Proteomes" id="UP001056120">
    <property type="component" value="Linkage Group LG24"/>
</dbReference>
<organism evidence="1 2">
    <name type="scientific">Smallanthus sonchifolius</name>
    <dbReference type="NCBI Taxonomy" id="185202"/>
    <lineage>
        <taxon>Eukaryota</taxon>
        <taxon>Viridiplantae</taxon>
        <taxon>Streptophyta</taxon>
        <taxon>Embryophyta</taxon>
        <taxon>Tracheophyta</taxon>
        <taxon>Spermatophyta</taxon>
        <taxon>Magnoliopsida</taxon>
        <taxon>eudicotyledons</taxon>
        <taxon>Gunneridae</taxon>
        <taxon>Pentapetalae</taxon>
        <taxon>asterids</taxon>
        <taxon>campanulids</taxon>
        <taxon>Asterales</taxon>
        <taxon>Asteraceae</taxon>
        <taxon>Asteroideae</taxon>
        <taxon>Heliantheae alliance</taxon>
        <taxon>Millerieae</taxon>
        <taxon>Smallanthus</taxon>
    </lineage>
</organism>
<keyword evidence="2" id="KW-1185">Reference proteome</keyword>
<protein>
    <submittedName>
        <fullName evidence="1">Uncharacterized protein</fullName>
    </submittedName>
</protein>
<comment type="caution">
    <text evidence="1">The sequence shown here is derived from an EMBL/GenBank/DDBJ whole genome shotgun (WGS) entry which is preliminary data.</text>
</comment>
<accession>A0ACB9AR34</accession>
<reference evidence="2" key="1">
    <citation type="journal article" date="2022" name="Mol. Ecol. Resour.">
        <title>The genomes of chicory, endive, great burdock and yacon provide insights into Asteraceae palaeo-polyploidization history and plant inulin production.</title>
        <authorList>
            <person name="Fan W."/>
            <person name="Wang S."/>
            <person name="Wang H."/>
            <person name="Wang A."/>
            <person name="Jiang F."/>
            <person name="Liu H."/>
            <person name="Zhao H."/>
            <person name="Xu D."/>
            <person name="Zhang Y."/>
        </authorList>
    </citation>
    <scope>NUCLEOTIDE SEQUENCE [LARGE SCALE GENOMIC DNA]</scope>
    <source>
        <strain evidence="2">cv. Yunnan</strain>
    </source>
</reference>
<name>A0ACB9AR34_9ASTR</name>
<sequence>MRSCTLLTKLEILLIGFGLALHFIEQITLKNGMQQSSQDGDSASWEYSESHTRVGAVFNFQKKSEDYFCSKVFL</sequence>
<evidence type="ECO:0000313" key="2">
    <source>
        <dbReference type="Proteomes" id="UP001056120"/>
    </source>
</evidence>
<reference evidence="1 2" key="2">
    <citation type="journal article" date="2022" name="Mol. Ecol. Resour.">
        <title>The genomes of chicory, endive, great burdock and yacon provide insights into Asteraceae paleo-polyploidization history and plant inulin production.</title>
        <authorList>
            <person name="Fan W."/>
            <person name="Wang S."/>
            <person name="Wang H."/>
            <person name="Wang A."/>
            <person name="Jiang F."/>
            <person name="Liu H."/>
            <person name="Zhao H."/>
            <person name="Xu D."/>
            <person name="Zhang Y."/>
        </authorList>
    </citation>
    <scope>NUCLEOTIDE SEQUENCE [LARGE SCALE GENOMIC DNA]</scope>
    <source>
        <strain evidence="2">cv. Yunnan</strain>
        <tissue evidence="1">Leaves</tissue>
    </source>
</reference>
<dbReference type="EMBL" id="CM042041">
    <property type="protein sequence ID" value="KAI3712519.1"/>
    <property type="molecule type" value="Genomic_DNA"/>
</dbReference>
<proteinExistence type="predicted"/>
<gene>
    <name evidence="1" type="ORF">L1987_71077</name>
</gene>
<evidence type="ECO:0000313" key="1">
    <source>
        <dbReference type="EMBL" id="KAI3712519.1"/>
    </source>
</evidence>